<accession>A0A4Q7YRN2</accession>
<dbReference type="AlphaFoldDB" id="A0A4Q7YRN2"/>
<evidence type="ECO:0000313" key="2">
    <source>
        <dbReference type="Proteomes" id="UP000292958"/>
    </source>
</evidence>
<dbReference type="Proteomes" id="UP000292958">
    <property type="component" value="Unassembled WGS sequence"/>
</dbReference>
<organism evidence="1 2">
    <name type="scientific">Edaphobacter modestus</name>
    <dbReference type="NCBI Taxonomy" id="388466"/>
    <lineage>
        <taxon>Bacteria</taxon>
        <taxon>Pseudomonadati</taxon>
        <taxon>Acidobacteriota</taxon>
        <taxon>Terriglobia</taxon>
        <taxon>Terriglobales</taxon>
        <taxon>Acidobacteriaceae</taxon>
        <taxon>Edaphobacter</taxon>
    </lineage>
</organism>
<proteinExistence type="predicted"/>
<evidence type="ECO:0000313" key="1">
    <source>
        <dbReference type="EMBL" id="RZU39834.1"/>
    </source>
</evidence>
<protein>
    <submittedName>
        <fullName evidence="1">Uncharacterized protein</fullName>
    </submittedName>
</protein>
<comment type="caution">
    <text evidence="1">The sequence shown here is derived from an EMBL/GenBank/DDBJ whole genome shotgun (WGS) entry which is preliminary data.</text>
</comment>
<sequence>MMSVAEENKMQTLVAALPYMQSQTASVVGLAMWDQVLFHRL</sequence>
<gene>
    <name evidence="1" type="ORF">BDD14_1229</name>
</gene>
<reference evidence="1 2" key="1">
    <citation type="submission" date="2019-02" db="EMBL/GenBank/DDBJ databases">
        <title>Genomic Encyclopedia of Archaeal and Bacterial Type Strains, Phase II (KMG-II): from individual species to whole genera.</title>
        <authorList>
            <person name="Goeker M."/>
        </authorList>
    </citation>
    <scope>NUCLEOTIDE SEQUENCE [LARGE SCALE GENOMIC DNA]</scope>
    <source>
        <strain evidence="1 2">DSM 18101</strain>
    </source>
</reference>
<dbReference type="EMBL" id="SHKW01000001">
    <property type="protein sequence ID" value="RZU39834.1"/>
    <property type="molecule type" value="Genomic_DNA"/>
</dbReference>
<name>A0A4Q7YRN2_9BACT</name>
<keyword evidence="2" id="KW-1185">Reference proteome</keyword>